<comment type="caution">
    <text evidence="1">The sequence shown here is derived from an EMBL/GenBank/DDBJ whole genome shotgun (WGS) entry which is preliminary data.</text>
</comment>
<organism evidence="1 2">
    <name type="scientific">Candidatus Muproteobacteria bacterium RBG_16_60_9</name>
    <dbReference type="NCBI Taxonomy" id="1817755"/>
    <lineage>
        <taxon>Bacteria</taxon>
        <taxon>Pseudomonadati</taxon>
        <taxon>Pseudomonadota</taxon>
        <taxon>Candidatus Muproteobacteria</taxon>
    </lineage>
</organism>
<dbReference type="EMBL" id="MFSP01000103">
    <property type="protein sequence ID" value="OGI65706.1"/>
    <property type="molecule type" value="Genomic_DNA"/>
</dbReference>
<name>A0A1F6V892_9PROT</name>
<accession>A0A1F6V892</accession>
<protein>
    <submittedName>
        <fullName evidence="1">Uncharacterized protein</fullName>
    </submittedName>
</protein>
<dbReference type="AlphaFoldDB" id="A0A1F6V892"/>
<gene>
    <name evidence="1" type="ORF">A2W18_14890</name>
</gene>
<sequence length="137" mass="15470">MTFIELLRQLEAQLGYHQLPLNPAASTIKNIFESSPLHHDFIKRLAQSIYTGNRCLRLTDDVERAPTFDALAPLRVEALRHARTDVDLVRAIEELGVALNTIFGASDAPPLEQPATEPGQVIDITPFRRRRRLRFSA</sequence>
<evidence type="ECO:0000313" key="2">
    <source>
        <dbReference type="Proteomes" id="UP000179076"/>
    </source>
</evidence>
<reference evidence="1 2" key="1">
    <citation type="journal article" date="2016" name="Nat. Commun.">
        <title>Thousands of microbial genomes shed light on interconnected biogeochemical processes in an aquifer system.</title>
        <authorList>
            <person name="Anantharaman K."/>
            <person name="Brown C.T."/>
            <person name="Hug L.A."/>
            <person name="Sharon I."/>
            <person name="Castelle C.J."/>
            <person name="Probst A.J."/>
            <person name="Thomas B.C."/>
            <person name="Singh A."/>
            <person name="Wilkins M.J."/>
            <person name="Karaoz U."/>
            <person name="Brodie E.L."/>
            <person name="Williams K.H."/>
            <person name="Hubbard S.S."/>
            <person name="Banfield J.F."/>
        </authorList>
    </citation>
    <scope>NUCLEOTIDE SEQUENCE [LARGE SCALE GENOMIC DNA]</scope>
</reference>
<evidence type="ECO:0000313" key="1">
    <source>
        <dbReference type="EMBL" id="OGI65706.1"/>
    </source>
</evidence>
<proteinExistence type="predicted"/>
<dbReference type="Proteomes" id="UP000179076">
    <property type="component" value="Unassembled WGS sequence"/>
</dbReference>